<sequence>MGPQICLPGDKGAPESAATPVASRPSRGVSLDKPISEAALPPEPCPITTSRERSPPKNSM</sequence>
<evidence type="ECO:0000256" key="1">
    <source>
        <dbReference type="SAM" id="MobiDB-lite"/>
    </source>
</evidence>
<accession>A0A5E4Q038</accession>
<evidence type="ECO:0000313" key="3">
    <source>
        <dbReference type="Proteomes" id="UP000324832"/>
    </source>
</evidence>
<evidence type="ECO:0000313" key="2">
    <source>
        <dbReference type="EMBL" id="VVC90667.1"/>
    </source>
</evidence>
<dbReference type="EMBL" id="FZQP02000837">
    <property type="protein sequence ID" value="VVC90667.1"/>
    <property type="molecule type" value="Genomic_DNA"/>
</dbReference>
<dbReference type="AlphaFoldDB" id="A0A5E4Q038"/>
<reference evidence="2 3" key="1">
    <citation type="submission" date="2017-07" db="EMBL/GenBank/DDBJ databases">
        <authorList>
            <person name="Talla V."/>
            <person name="Backstrom N."/>
        </authorList>
    </citation>
    <scope>NUCLEOTIDE SEQUENCE [LARGE SCALE GENOMIC DNA]</scope>
</reference>
<proteinExistence type="predicted"/>
<name>A0A5E4Q038_9NEOP</name>
<protein>
    <submittedName>
        <fullName evidence="2">Uncharacterized protein</fullName>
    </submittedName>
</protein>
<keyword evidence="3" id="KW-1185">Reference proteome</keyword>
<organism evidence="2 3">
    <name type="scientific">Leptidea sinapis</name>
    <dbReference type="NCBI Taxonomy" id="189913"/>
    <lineage>
        <taxon>Eukaryota</taxon>
        <taxon>Metazoa</taxon>
        <taxon>Ecdysozoa</taxon>
        <taxon>Arthropoda</taxon>
        <taxon>Hexapoda</taxon>
        <taxon>Insecta</taxon>
        <taxon>Pterygota</taxon>
        <taxon>Neoptera</taxon>
        <taxon>Endopterygota</taxon>
        <taxon>Lepidoptera</taxon>
        <taxon>Glossata</taxon>
        <taxon>Ditrysia</taxon>
        <taxon>Papilionoidea</taxon>
        <taxon>Pieridae</taxon>
        <taxon>Dismorphiinae</taxon>
        <taxon>Leptidea</taxon>
    </lineage>
</organism>
<dbReference type="Proteomes" id="UP000324832">
    <property type="component" value="Unassembled WGS sequence"/>
</dbReference>
<gene>
    <name evidence="2" type="ORF">LSINAPIS_LOCUS3531</name>
</gene>
<feature type="region of interest" description="Disordered" evidence="1">
    <location>
        <begin position="1"/>
        <end position="60"/>
    </location>
</feature>
<feature type="compositionally biased region" description="Basic and acidic residues" evidence="1">
    <location>
        <begin position="50"/>
        <end position="60"/>
    </location>
</feature>